<gene>
    <name evidence="2" type="ORF">LECACI_7A001055</name>
</gene>
<organism evidence="2 3">
    <name type="scientific">Lecanosticta acicola</name>
    <dbReference type="NCBI Taxonomy" id="111012"/>
    <lineage>
        <taxon>Eukaryota</taxon>
        <taxon>Fungi</taxon>
        <taxon>Dikarya</taxon>
        <taxon>Ascomycota</taxon>
        <taxon>Pezizomycotina</taxon>
        <taxon>Dothideomycetes</taxon>
        <taxon>Dothideomycetidae</taxon>
        <taxon>Mycosphaerellales</taxon>
        <taxon>Mycosphaerellaceae</taxon>
        <taxon>Lecanosticta</taxon>
    </lineage>
</organism>
<dbReference type="Gene3D" id="1.20.58.340">
    <property type="entry name" value="Magnesium transport protein CorA, transmembrane region"/>
    <property type="match status" value="1"/>
</dbReference>
<name>A0AAI9E716_9PEZI</name>
<evidence type="ECO:0000256" key="1">
    <source>
        <dbReference type="SAM" id="Phobius"/>
    </source>
</evidence>
<keyword evidence="1" id="KW-0812">Transmembrane</keyword>
<evidence type="ECO:0008006" key="4">
    <source>
        <dbReference type="Google" id="ProtNLM"/>
    </source>
</evidence>
<dbReference type="Proteomes" id="UP001296104">
    <property type="component" value="Unassembled WGS sequence"/>
</dbReference>
<evidence type="ECO:0000313" key="2">
    <source>
        <dbReference type="EMBL" id="CAK3812940.1"/>
    </source>
</evidence>
<dbReference type="AlphaFoldDB" id="A0AAI9E716"/>
<keyword evidence="1" id="KW-1133">Transmembrane helix</keyword>
<comment type="caution">
    <text evidence="2">The sequence shown here is derived from an EMBL/GenBank/DDBJ whole genome shotgun (WGS) entry which is preliminary data.</text>
</comment>
<protein>
    <recommendedName>
        <fullName evidence="4">Mg2+ transporter protein, CorA-like/Zinc transport protein ZntB</fullName>
    </recommendedName>
</protein>
<reference evidence="2" key="1">
    <citation type="submission" date="2023-11" db="EMBL/GenBank/DDBJ databases">
        <authorList>
            <person name="Alioto T."/>
            <person name="Alioto T."/>
            <person name="Gomez Garrido J."/>
        </authorList>
    </citation>
    <scope>NUCLEOTIDE SEQUENCE</scope>
</reference>
<sequence length="380" mass="43699">MDKTLSHAPLNNELQSRLTSLYNIPQWLWEAQAKDKDYNGFFYGAHTGHESHTSIFRFMIKYVTGETRTAESVLPEIRYRWHILTFVSYWKTEGTVRLLCLFPKEDFSGYASLRGDMKQAFEETSTDTLSSHPFAAHPLVLKQVTRLYDQAIRQFRGYVRETEEHRPSIEKPHTNYVAMHELARHTMHCSEVLATALNVMKNMLEEFDRVTSTCKLELKPTSYDPGPEIRHRNSVLQFMHNRSLAIEDRLRNEINLALHITSQHANKLSAEIAEAARVDSRTQKTISVLGLLFLPGTFISALFSMSFFNFTQATSTSPASWSMSPKFWIYWVVAIPITALTVATWWIWQKSLLTPNSNLSTGKTVRRCPTPSHAYNTSKV</sequence>
<keyword evidence="3" id="KW-1185">Reference proteome</keyword>
<keyword evidence="1" id="KW-0472">Membrane</keyword>
<proteinExistence type="predicted"/>
<accession>A0AAI9E716</accession>
<feature type="transmembrane region" description="Helical" evidence="1">
    <location>
        <begin position="286"/>
        <end position="308"/>
    </location>
</feature>
<feature type="transmembrane region" description="Helical" evidence="1">
    <location>
        <begin position="328"/>
        <end position="348"/>
    </location>
</feature>
<evidence type="ECO:0000313" key="3">
    <source>
        <dbReference type="Proteomes" id="UP001296104"/>
    </source>
</evidence>
<dbReference type="EMBL" id="CAVMBE010000004">
    <property type="protein sequence ID" value="CAK3812940.1"/>
    <property type="molecule type" value="Genomic_DNA"/>
</dbReference>